<dbReference type="Proteomes" id="UP001371456">
    <property type="component" value="Unassembled WGS sequence"/>
</dbReference>
<organism evidence="1 2">
    <name type="scientific">Solanum bulbocastanum</name>
    <name type="common">Wild potato</name>
    <dbReference type="NCBI Taxonomy" id="147425"/>
    <lineage>
        <taxon>Eukaryota</taxon>
        <taxon>Viridiplantae</taxon>
        <taxon>Streptophyta</taxon>
        <taxon>Embryophyta</taxon>
        <taxon>Tracheophyta</taxon>
        <taxon>Spermatophyta</taxon>
        <taxon>Magnoliopsida</taxon>
        <taxon>eudicotyledons</taxon>
        <taxon>Gunneridae</taxon>
        <taxon>Pentapetalae</taxon>
        <taxon>asterids</taxon>
        <taxon>lamiids</taxon>
        <taxon>Solanales</taxon>
        <taxon>Solanaceae</taxon>
        <taxon>Solanoideae</taxon>
        <taxon>Solaneae</taxon>
        <taxon>Solanum</taxon>
    </lineage>
</organism>
<reference evidence="1 2" key="1">
    <citation type="submission" date="2024-02" db="EMBL/GenBank/DDBJ databases">
        <title>de novo genome assembly of Solanum bulbocastanum strain 11H21.</title>
        <authorList>
            <person name="Hosaka A.J."/>
        </authorList>
    </citation>
    <scope>NUCLEOTIDE SEQUENCE [LARGE SCALE GENOMIC DNA]</scope>
    <source>
        <tissue evidence="1">Young leaves</tissue>
    </source>
</reference>
<evidence type="ECO:0000313" key="1">
    <source>
        <dbReference type="EMBL" id="KAK6777475.1"/>
    </source>
</evidence>
<proteinExistence type="predicted"/>
<comment type="caution">
    <text evidence="1">The sequence shown here is derived from an EMBL/GenBank/DDBJ whole genome shotgun (WGS) entry which is preliminary data.</text>
</comment>
<accession>A0AAN8Y2Q3</accession>
<dbReference type="EMBL" id="JBANQN010000010">
    <property type="protein sequence ID" value="KAK6777475.1"/>
    <property type="molecule type" value="Genomic_DNA"/>
</dbReference>
<protein>
    <submittedName>
        <fullName evidence="1">Uncharacterized protein</fullName>
    </submittedName>
</protein>
<keyword evidence="2" id="KW-1185">Reference proteome</keyword>
<gene>
    <name evidence="1" type="ORF">RDI58_024192</name>
</gene>
<evidence type="ECO:0000313" key="2">
    <source>
        <dbReference type="Proteomes" id="UP001371456"/>
    </source>
</evidence>
<name>A0AAN8Y2Q3_SOLBU</name>
<sequence length="39" mass="4631">MDFSSVEGTVGEEMKEEWAEVDTNFSLAKGIVQRRWRRR</sequence>
<dbReference type="AlphaFoldDB" id="A0AAN8Y2Q3"/>